<sequence>MAPLATEDYYLLLGVEHTATLDEITKSYRRLSLKLHPDRNKQPNATSEFQRLGLAHETLRDPTLRREYNELYPSLKGKGVFYALNREMRAVWVEQEQSPATTEERRPSELLNNKLRLEVLRELRRRRILGLEQAFNALKRRINDHKKDIRTLERQIRKLQQARLAEDAPGPPNNKASRFGKSRTDRAVREASGGRKVDLDEEEELRREVKRQEMRIEQDMKERRLQAKQAELSEEADEYEQKWREFQAAHAKDGREIAVLRSKVKTGQEVEDRDRAKAEIAENKAKVERDILQREQERMKREELQHEKERLQTELKEQEATNAIWATSCRHEGLLLKFLGKRQCPGCRKQRKYLLECSKCWMRVCQACWSTIERKARASSFFD</sequence>
<dbReference type="InterPro" id="IPR001623">
    <property type="entry name" value="DnaJ_domain"/>
</dbReference>
<dbReference type="GO" id="GO:0005783">
    <property type="term" value="C:endoplasmic reticulum"/>
    <property type="evidence" value="ECO:0007669"/>
    <property type="project" value="UniProtKB-ARBA"/>
</dbReference>
<feature type="coiled-coil region" evidence="1">
    <location>
        <begin position="128"/>
        <end position="162"/>
    </location>
</feature>
<dbReference type="InterPro" id="IPR036869">
    <property type="entry name" value="J_dom_sf"/>
</dbReference>
<organism evidence="4 5">
    <name type="scientific">Zymoseptoria tritici ST99CH_1E4</name>
    <dbReference type="NCBI Taxonomy" id="1276532"/>
    <lineage>
        <taxon>Eukaryota</taxon>
        <taxon>Fungi</taxon>
        <taxon>Dikarya</taxon>
        <taxon>Ascomycota</taxon>
        <taxon>Pezizomycotina</taxon>
        <taxon>Dothideomycetes</taxon>
        <taxon>Dothideomycetidae</taxon>
        <taxon>Mycosphaerellales</taxon>
        <taxon>Mycosphaerellaceae</taxon>
        <taxon>Zymoseptoria</taxon>
    </lineage>
</organism>
<evidence type="ECO:0000313" key="5">
    <source>
        <dbReference type="Proteomes" id="UP000245764"/>
    </source>
</evidence>
<dbReference type="PRINTS" id="PR00625">
    <property type="entry name" value="JDOMAIN"/>
</dbReference>
<feature type="coiled-coil region" evidence="1">
    <location>
        <begin position="275"/>
        <end position="321"/>
    </location>
</feature>
<dbReference type="PROSITE" id="PS00636">
    <property type="entry name" value="DNAJ_1"/>
    <property type="match status" value="1"/>
</dbReference>
<dbReference type="InterPro" id="IPR018253">
    <property type="entry name" value="DnaJ_domain_CS"/>
</dbReference>
<evidence type="ECO:0000256" key="2">
    <source>
        <dbReference type="SAM" id="MobiDB-lite"/>
    </source>
</evidence>
<gene>
    <name evidence="4" type="ORF">ZT1E4_G10737</name>
</gene>
<dbReference type="SUPFAM" id="SSF46565">
    <property type="entry name" value="Chaperone J-domain"/>
    <property type="match status" value="1"/>
</dbReference>
<feature type="compositionally biased region" description="Basic and acidic residues" evidence="2">
    <location>
        <begin position="182"/>
        <end position="195"/>
    </location>
</feature>
<evidence type="ECO:0000313" key="4">
    <source>
        <dbReference type="EMBL" id="SMR60772.1"/>
    </source>
</evidence>
<proteinExistence type="predicted"/>
<dbReference type="Pfam" id="PF00226">
    <property type="entry name" value="DnaJ"/>
    <property type="match status" value="1"/>
</dbReference>
<dbReference type="PROSITE" id="PS50076">
    <property type="entry name" value="DNAJ_2"/>
    <property type="match status" value="1"/>
</dbReference>
<feature type="coiled-coil region" evidence="1">
    <location>
        <begin position="199"/>
        <end position="249"/>
    </location>
</feature>
<accession>A0A2H1H4N9</accession>
<keyword evidence="1" id="KW-0175">Coiled coil</keyword>
<dbReference type="Proteomes" id="UP000245764">
    <property type="component" value="Chromosome 12"/>
</dbReference>
<evidence type="ECO:0000256" key="1">
    <source>
        <dbReference type="SAM" id="Coils"/>
    </source>
</evidence>
<dbReference type="PANTHER" id="PTHR43908">
    <property type="entry name" value="AT29763P-RELATED"/>
    <property type="match status" value="1"/>
</dbReference>
<reference evidence="5" key="1">
    <citation type="submission" date="2017-05" db="EMBL/GenBank/DDBJ databases">
        <authorList>
            <person name="Song R."/>
            <person name="Chenine A.L."/>
            <person name="Ruprecht R.M."/>
        </authorList>
    </citation>
    <scope>NUCLEOTIDE SEQUENCE [LARGE SCALE GENOMIC DNA]</scope>
</reference>
<dbReference type="InterPro" id="IPR051100">
    <property type="entry name" value="DnaJ_subfamily_B/C"/>
</dbReference>
<feature type="domain" description="J" evidence="3">
    <location>
        <begin position="8"/>
        <end position="72"/>
    </location>
</feature>
<evidence type="ECO:0000259" key="3">
    <source>
        <dbReference type="PROSITE" id="PS50076"/>
    </source>
</evidence>
<dbReference type="CDD" id="cd06257">
    <property type="entry name" value="DnaJ"/>
    <property type="match status" value="1"/>
</dbReference>
<dbReference type="EMBL" id="LT854264">
    <property type="protein sequence ID" value="SMR60772.1"/>
    <property type="molecule type" value="Genomic_DNA"/>
</dbReference>
<dbReference type="Gene3D" id="1.10.287.110">
    <property type="entry name" value="DnaJ domain"/>
    <property type="match status" value="1"/>
</dbReference>
<dbReference type="SMART" id="SM00271">
    <property type="entry name" value="DnaJ"/>
    <property type="match status" value="1"/>
</dbReference>
<protein>
    <recommendedName>
        <fullName evidence="3">J domain-containing protein</fullName>
    </recommendedName>
</protein>
<dbReference type="AlphaFoldDB" id="A0A2H1H4N9"/>
<feature type="region of interest" description="Disordered" evidence="2">
    <location>
        <begin position="162"/>
        <end position="195"/>
    </location>
</feature>
<name>A0A2H1H4N9_ZYMTR</name>